<proteinExistence type="predicted"/>
<comment type="caution">
    <text evidence="2">The sequence shown here is derived from an EMBL/GenBank/DDBJ whole genome shotgun (WGS) entry which is preliminary data.</text>
</comment>
<evidence type="ECO:0000313" key="3">
    <source>
        <dbReference type="Proteomes" id="UP000006238"/>
    </source>
</evidence>
<evidence type="ECO:0000313" key="2">
    <source>
        <dbReference type="EMBL" id="EFF69823.1"/>
    </source>
</evidence>
<sequence length="205" mass="22613">DKNVEEETTPAAAEPTTPYVAPTTKPQAKPTTPYVAPTTKPQAKPTTPYVAPTTKPQTKPTKPQAKPTKPQPTRPTEPATTAPVIHGKNGVILDTLYFNRADGSREKVPETQDELGGVGHSIGIRYDTEMYNKNLLGVGLVLGASTRIDVEAYFGKPINENIIDDNVFTIYKYKDTELYIVFDYFKSNQKIKMVFIDGDFSDLGF</sequence>
<reference evidence="2 3" key="1">
    <citation type="submission" date="2010-02" db="EMBL/GenBank/DDBJ databases">
        <authorList>
            <person name="Weinstock G."/>
            <person name="Sodergren E."/>
            <person name="Clifton S."/>
            <person name="Fulton L."/>
            <person name="Fulton B."/>
            <person name="Courtney L."/>
            <person name="Fronick C."/>
            <person name="Harrison M."/>
            <person name="Strong C."/>
            <person name="Farmer C."/>
            <person name="Delahaunty K."/>
            <person name="Markovic C."/>
            <person name="Hall O."/>
            <person name="Minx P."/>
            <person name="Tomlinson C."/>
            <person name="Mitreva M."/>
            <person name="Nelson J."/>
            <person name="Hou S."/>
            <person name="Wollam A."/>
            <person name="Pepin K.H."/>
            <person name="Johnson M."/>
            <person name="Bhonagiri V."/>
            <person name="Zhang X."/>
            <person name="Suruliraj S."/>
            <person name="Warren W."/>
            <person name="Chinwalla A."/>
            <person name="Mardis E.R."/>
            <person name="Wilson R.K."/>
        </authorList>
    </citation>
    <scope>NUCLEOTIDE SEQUENCE [LARGE SCALE GENOMIC DNA]</scope>
    <source>
        <strain evidence="2 3">DSM 2876</strain>
    </source>
</reference>
<feature type="compositionally biased region" description="Low complexity" evidence="1">
    <location>
        <begin position="9"/>
        <end position="68"/>
    </location>
</feature>
<dbReference type="EMBL" id="ABWN01000001">
    <property type="protein sequence ID" value="EFF69823.1"/>
    <property type="molecule type" value="Genomic_DNA"/>
</dbReference>
<feature type="region of interest" description="Disordered" evidence="1">
    <location>
        <begin position="1"/>
        <end position="85"/>
    </location>
</feature>
<evidence type="ECO:0000256" key="1">
    <source>
        <dbReference type="SAM" id="MobiDB-lite"/>
    </source>
</evidence>
<name>D4RW07_9FIRM</name>
<accession>D4RW07</accession>
<dbReference type="AlphaFoldDB" id="D4RW07"/>
<dbReference type="Proteomes" id="UP000006238">
    <property type="component" value="Unassembled WGS sequence"/>
</dbReference>
<gene>
    <name evidence="2" type="ORF">BUTYVIB_00002</name>
</gene>
<keyword evidence="3" id="KW-1185">Reference proteome</keyword>
<protein>
    <submittedName>
        <fullName evidence="2">Uncharacterized protein</fullName>
    </submittedName>
</protein>
<dbReference type="HOGENOM" id="CLU_1339964_0_0_9"/>
<organism evidence="2 3">
    <name type="scientific">Eshraghiella crossota DSM 2876</name>
    <dbReference type="NCBI Taxonomy" id="511680"/>
    <lineage>
        <taxon>Bacteria</taxon>
        <taxon>Bacillati</taxon>
        <taxon>Bacillota</taxon>
        <taxon>Clostridia</taxon>
        <taxon>Lachnospirales</taxon>
        <taxon>Lachnospiraceae</taxon>
        <taxon>Eshraghiella</taxon>
    </lineage>
</organism>
<feature type="non-terminal residue" evidence="2">
    <location>
        <position position="1"/>
    </location>
</feature>